<sequence length="99" mass="11341">MTVRLTGNAGTGEKILNNWELFRYNLNKSKSTIDSYYFDIVFGNQKGHMVVFLENGKISESTVIDCDFSRPLGAYNDTRNNDGLYKVARRMLESYSVKI</sequence>
<dbReference type="Proteomes" id="UP000035214">
    <property type="component" value="Unassembled WGS sequence"/>
</dbReference>
<dbReference type="RefSeq" id="WP_046955407.1">
    <property type="nucleotide sequence ID" value="NZ_LCYI01000024.1"/>
</dbReference>
<proteinExistence type="predicted"/>
<protein>
    <submittedName>
        <fullName evidence="1">Uncharacterized protein</fullName>
    </submittedName>
</protein>
<gene>
    <name evidence="1" type="ORF">B4077_0834</name>
</gene>
<accession>A0A0G8EYG0</accession>
<comment type="caution">
    <text evidence="1">The sequence shown here is derived from an EMBL/GenBank/DDBJ whole genome shotgun (WGS) entry which is preliminary data.</text>
</comment>
<dbReference type="EMBL" id="LCYI01000024">
    <property type="protein sequence ID" value="KLA29235.1"/>
    <property type="molecule type" value="Genomic_DNA"/>
</dbReference>
<dbReference type="AlphaFoldDB" id="A0A0G8EYG0"/>
<evidence type="ECO:0000313" key="1">
    <source>
        <dbReference type="EMBL" id="KLA29235.1"/>
    </source>
</evidence>
<evidence type="ECO:0000313" key="2">
    <source>
        <dbReference type="Proteomes" id="UP000035214"/>
    </source>
</evidence>
<organism evidence="1 2">
    <name type="scientific">Bacillus cereus</name>
    <dbReference type="NCBI Taxonomy" id="1396"/>
    <lineage>
        <taxon>Bacteria</taxon>
        <taxon>Bacillati</taxon>
        <taxon>Bacillota</taxon>
        <taxon>Bacilli</taxon>
        <taxon>Bacillales</taxon>
        <taxon>Bacillaceae</taxon>
        <taxon>Bacillus</taxon>
        <taxon>Bacillus cereus group</taxon>
    </lineage>
</organism>
<reference evidence="1 2" key="1">
    <citation type="submission" date="2015-04" db="EMBL/GenBank/DDBJ databases">
        <title>Draft Genome Sequences of Eight Spore-Forming Food Isolates of Bacillus cereus Genome sequencing.</title>
        <authorList>
            <person name="Krawcyk A.O."/>
            <person name="de Jong A."/>
            <person name="Eijlander R.T."/>
            <person name="Berendsen E.M."/>
            <person name="Holsappel S."/>
            <person name="Wells-Bennik M."/>
            <person name="Kuipers O.P."/>
        </authorList>
    </citation>
    <scope>NUCLEOTIDE SEQUENCE [LARGE SCALE GENOMIC DNA]</scope>
    <source>
        <strain evidence="1 2">B4077</strain>
    </source>
</reference>
<name>A0A0G8EYG0_BACCE</name>
<dbReference type="PATRIC" id="fig|1396.428.peg.4719"/>